<dbReference type="GO" id="GO:0035251">
    <property type="term" value="F:UDP-glucosyltransferase activity"/>
    <property type="evidence" value="ECO:0007669"/>
    <property type="project" value="InterPro"/>
</dbReference>
<organism evidence="1 2">
    <name type="scientific">Jatropha curcas</name>
    <name type="common">Barbados nut</name>
    <dbReference type="NCBI Taxonomy" id="180498"/>
    <lineage>
        <taxon>Eukaryota</taxon>
        <taxon>Viridiplantae</taxon>
        <taxon>Streptophyta</taxon>
        <taxon>Embryophyta</taxon>
        <taxon>Tracheophyta</taxon>
        <taxon>Spermatophyta</taxon>
        <taxon>Magnoliopsida</taxon>
        <taxon>eudicotyledons</taxon>
        <taxon>Gunneridae</taxon>
        <taxon>Pentapetalae</taxon>
        <taxon>rosids</taxon>
        <taxon>fabids</taxon>
        <taxon>Malpighiales</taxon>
        <taxon>Euphorbiaceae</taxon>
        <taxon>Crotonoideae</taxon>
        <taxon>Jatropheae</taxon>
        <taxon>Jatropha</taxon>
    </lineage>
</organism>
<protein>
    <submittedName>
        <fullName evidence="1">Uncharacterized protein</fullName>
    </submittedName>
</protein>
<dbReference type="PANTHER" id="PTHR48048:SF81">
    <property type="entry name" value="GLYCOSYLTRANSFERASE"/>
    <property type="match status" value="1"/>
</dbReference>
<evidence type="ECO:0000313" key="1">
    <source>
        <dbReference type="EMBL" id="KDP46797.1"/>
    </source>
</evidence>
<keyword evidence="2" id="KW-1185">Reference proteome</keyword>
<dbReference type="Gene3D" id="3.40.50.2000">
    <property type="entry name" value="Glycogen Phosphorylase B"/>
    <property type="match status" value="1"/>
</dbReference>
<dbReference type="STRING" id="180498.A0A067LEJ7"/>
<gene>
    <name evidence="1" type="ORF">JCGZ_11168</name>
</gene>
<sequence>MSKFQVLFISTPGIGNLVPTVEFAQRLINHDRRFSSTVLIISLSQRPIVNSYIQSRASTSSDINFIHLPPADSPSPDHYQSSLGYISLFIEKHKLHVKNAIAKIQTQSDSVRVAGLFVDMFTTPMIDVANELHIPCYLYFASPASFLGFMFHLPVLDTQLATEFIHSDDPDELIVPKDSSTELIVPCFANPLPPLVLPTSVLKRRQDSHYWFLHHARSLLRWTGS</sequence>
<evidence type="ECO:0000313" key="2">
    <source>
        <dbReference type="Proteomes" id="UP000027138"/>
    </source>
</evidence>
<name>A0A067LEJ7_JATCU</name>
<dbReference type="Proteomes" id="UP000027138">
    <property type="component" value="Unassembled WGS sequence"/>
</dbReference>
<accession>A0A067LEJ7</accession>
<dbReference type="SUPFAM" id="SSF53756">
    <property type="entry name" value="UDP-Glycosyltransferase/glycogen phosphorylase"/>
    <property type="match status" value="1"/>
</dbReference>
<dbReference type="PANTHER" id="PTHR48048">
    <property type="entry name" value="GLYCOSYLTRANSFERASE"/>
    <property type="match status" value="1"/>
</dbReference>
<proteinExistence type="predicted"/>
<dbReference type="OrthoDB" id="5835829at2759"/>
<dbReference type="EMBL" id="KK914208">
    <property type="protein sequence ID" value="KDP46797.1"/>
    <property type="molecule type" value="Genomic_DNA"/>
</dbReference>
<dbReference type="InterPro" id="IPR050481">
    <property type="entry name" value="UDP-glycosyltransf_plant"/>
</dbReference>
<dbReference type="AlphaFoldDB" id="A0A067LEJ7"/>
<reference evidence="1 2" key="1">
    <citation type="journal article" date="2014" name="PLoS ONE">
        <title>Global Analysis of Gene Expression Profiles in Physic Nut (Jatropha curcas L.) Seedlings Exposed to Salt Stress.</title>
        <authorList>
            <person name="Zhang L."/>
            <person name="Zhang C."/>
            <person name="Wu P."/>
            <person name="Chen Y."/>
            <person name="Li M."/>
            <person name="Jiang H."/>
            <person name="Wu G."/>
        </authorList>
    </citation>
    <scope>NUCLEOTIDE SEQUENCE [LARGE SCALE GENOMIC DNA]</scope>
    <source>
        <strain evidence="2">cv. GZQX0401</strain>
        <tissue evidence="1">Young leaves</tissue>
    </source>
</reference>